<feature type="compositionally biased region" description="Polar residues" evidence="1">
    <location>
        <begin position="1"/>
        <end position="10"/>
    </location>
</feature>
<accession>A0A180FZ50</accession>
<sequence>MGPAERSSQGPFLAQPDCLQSATSPPSNLAPINPPATSTGSPDPFTNPFLPIVLTDPPCPPRHSVSPGDAPCPAATLHCPADDPTAHQMLLRLLSRANDPLLSPTTSWPPGQPPYPPKAPWTHRRLHCLADELLDPPMASRTRRWIPGPADGFLDPPMASRTRQWLP</sequence>
<dbReference type="EnsemblFungi" id="PTTG_10474-t43_1">
    <property type="protein sequence ID" value="PTTG_10474-t43_1-p1"/>
    <property type="gene ID" value="PTTG_10474"/>
</dbReference>
<evidence type="ECO:0000313" key="3">
    <source>
        <dbReference type="EnsemblFungi" id="PTTG_10474-t43_1-p1"/>
    </source>
</evidence>
<dbReference type="Proteomes" id="UP000005240">
    <property type="component" value="Unassembled WGS sequence"/>
</dbReference>
<feature type="region of interest" description="Disordered" evidence="1">
    <location>
        <begin position="147"/>
        <end position="167"/>
    </location>
</feature>
<feature type="region of interest" description="Disordered" evidence="1">
    <location>
        <begin position="1"/>
        <end position="49"/>
    </location>
</feature>
<evidence type="ECO:0000313" key="4">
    <source>
        <dbReference type="Proteomes" id="UP000005240"/>
    </source>
</evidence>
<evidence type="ECO:0000313" key="2">
    <source>
        <dbReference type="EMBL" id="OAV85695.1"/>
    </source>
</evidence>
<gene>
    <name evidence="2" type="ORF">PTTG_10474</name>
</gene>
<proteinExistence type="predicted"/>
<reference evidence="2" key="2">
    <citation type="submission" date="2016-05" db="EMBL/GenBank/DDBJ databases">
        <title>Comparative analysis highlights variable genome content of wheat rusts and divergence of the mating loci.</title>
        <authorList>
            <person name="Cuomo C.A."/>
            <person name="Bakkeren G."/>
            <person name="Szabo L."/>
            <person name="Khalil H."/>
            <person name="Joly D."/>
            <person name="Goldberg J."/>
            <person name="Young S."/>
            <person name="Zeng Q."/>
            <person name="Fellers J."/>
        </authorList>
    </citation>
    <scope>NUCLEOTIDE SEQUENCE [LARGE SCALE GENOMIC DNA]</scope>
    <source>
        <strain evidence="2">1-1 BBBD Race 1</strain>
    </source>
</reference>
<dbReference type="EMBL" id="ADAS02002975">
    <property type="protein sequence ID" value="OAV85695.1"/>
    <property type="molecule type" value="Genomic_DNA"/>
</dbReference>
<dbReference type="AlphaFoldDB" id="A0A180FZ50"/>
<reference evidence="3 4" key="3">
    <citation type="journal article" date="2017" name="G3 (Bethesda)">
        <title>Comparative analysis highlights variable genome content of wheat rusts and divergence of the mating loci.</title>
        <authorList>
            <person name="Cuomo C.A."/>
            <person name="Bakkeren G."/>
            <person name="Khalil H.B."/>
            <person name="Panwar V."/>
            <person name="Joly D."/>
            <person name="Linning R."/>
            <person name="Sakthikumar S."/>
            <person name="Song X."/>
            <person name="Adiconis X."/>
            <person name="Fan L."/>
            <person name="Goldberg J.M."/>
            <person name="Levin J.Z."/>
            <person name="Young S."/>
            <person name="Zeng Q."/>
            <person name="Anikster Y."/>
            <person name="Bruce M."/>
            <person name="Wang M."/>
            <person name="Yin C."/>
            <person name="McCallum B."/>
            <person name="Szabo L.J."/>
            <person name="Hulbert S."/>
            <person name="Chen X."/>
            <person name="Fellers J.P."/>
        </authorList>
    </citation>
    <scope>NUCLEOTIDE SEQUENCE</scope>
    <source>
        <strain evidence="4">Isolate 1-1 / race 1 (BBBD)</strain>
        <strain evidence="3">isolate 1-1 / race 1 (BBBD)</strain>
    </source>
</reference>
<evidence type="ECO:0000256" key="1">
    <source>
        <dbReference type="SAM" id="MobiDB-lite"/>
    </source>
</evidence>
<organism evidence="2">
    <name type="scientific">Puccinia triticina (isolate 1-1 / race 1 (BBBD))</name>
    <name type="common">Brown leaf rust fungus</name>
    <dbReference type="NCBI Taxonomy" id="630390"/>
    <lineage>
        <taxon>Eukaryota</taxon>
        <taxon>Fungi</taxon>
        <taxon>Dikarya</taxon>
        <taxon>Basidiomycota</taxon>
        <taxon>Pucciniomycotina</taxon>
        <taxon>Pucciniomycetes</taxon>
        <taxon>Pucciniales</taxon>
        <taxon>Pucciniaceae</taxon>
        <taxon>Puccinia</taxon>
    </lineage>
</organism>
<feature type="compositionally biased region" description="Polar residues" evidence="1">
    <location>
        <begin position="18"/>
        <end position="27"/>
    </location>
</feature>
<name>A0A180FZ50_PUCT1</name>
<keyword evidence="4" id="KW-1185">Reference proteome</keyword>
<reference evidence="3" key="4">
    <citation type="submission" date="2025-05" db="UniProtKB">
        <authorList>
            <consortium name="EnsemblFungi"/>
        </authorList>
    </citation>
    <scope>IDENTIFICATION</scope>
    <source>
        <strain evidence="3">isolate 1-1 / race 1 (BBBD)</strain>
    </source>
</reference>
<protein>
    <submittedName>
        <fullName evidence="2 3">Uncharacterized protein</fullName>
    </submittedName>
</protein>
<dbReference type="VEuPathDB" id="FungiDB:PTTG_10474"/>
<reference evidence="2" key="1">
    <citation type="submission" date="2009-11" db="EMBL/GenBank/DDBJ databases">
        <authorList>
            <consortium name="The Broad Institute Genome Sequencing Platform"/>
            <person name="Ward D."/>
            <person name="Feldgarden M."/>
            <person name="Earl A."/>
            <person name="Young S.K."/>
            <person name="Zeng Q."/>
            <person name="Koehrsen M."/>
            <person name="Alvarado L."/>
            <person name="Berlin A."/>
            <person name="Bochicchio J."/>
            <person name="Borenstein D."/>
            <person name="Chapman S.B."/>
            <person name="Chen Z."/>
            <person name="Engels R."/>
            <person name="Freedman E."/>
            <person name="Gellesch M."/>
            <person name="Goldberg J."/>
            <person name="Griggs A."/>
            <person name="Gujja S."/>
            <person name="Heilman E."/>
            <person name="Heiman D."/>
            <person name="Hepburn T."/>
            <person name="Howarth C."/>
            <person name="Jen D."/>
            <person name="Larson L."/>
            <person name="Lewis B."/>
            <person name="Mehta T."/>
            <person name="Park D."/>
            <person name="Pearson M."/>
            <person name="Roberts A."/>
            <person name="Saif S."/>
            <person name="Shea T."/>
            <person name="Shenoy N."/>
            <person name="Sisk P."/>
            <person name="Stolte C."/>
            <person name="Sykes S."/>
            <person name="Thomson T."/>
            <person name="Walk T."/>
            <person name="White J."/>
            <person name="Yandava C."/>
            <person name="Izard J."/>
            <person name="Baranova O.V."/>
            <person name="Blanton J.M."/>
            <person name="Tanner A.C."/>
            <person name="Dewhirst F.E."/>
            <person name="Haas B."/>
            <person name="Nusbaum C."/>
            <person name="Birren B."/>
        </authorList>
    </citation>
    <scope>NUCLEOTIDE SEQUENCE [LARGE SCALE GENOMIC DNA]</scope>
    <source>
        <strain evidence="2">1-1 BBBD Race 1</strain>
    </source>
</reference>